<dbReference type="InterPro" id="IPR050541">
    <property type="entry name" value="LRR_TM_domain-containing"/>
</dbReference>
<accession>A0AAV1ZAB6</accession>
<dbReference type="EMBL" id="CAXIEN010000031">
    <property type="protein sequence ID" value="CAL1268056.1"/>
    <property type="molecule type" value="Genomic_DNA"/>
</dbReference>
<dbReference type="AlphaFoldDB" id="A0AAV1ZAB6"/>
<evidence type="ECO:0000256" key="1">
    <source>
        <dbReference type="ARBA" id="ARBA00022614"/>
    </source>
</evidence>
<dbReference type="Proteomes" id="UP001497382">
    <property type="component" value="Unassembled WGS sequence"/>
</dbReference>
<dbReference type="SMART" id="SM00369">
    <property type="entry name" value="LRR_TYP"/>
    <property type="match status" value="3"/>
</dbReference>
<dbReference type="InterPro" id="IPR003591">
    <property type="entry name" value="Leu-rich_rpt_typical-subtyp"/>
</dbReference>
<dbReference type="PROSITE" id="PS51450">
    <property type="entry name" value="LRR"/>
    <property type="match status" value="1"/>
</dbReference>
<dbReference type="SUPFAM" id="SSF52058">
    <property type="entry name" value="L domain-like"/>
    <property type="match status" value="1"/>
</dbReference>
<sequence>MKALLFISFFIFLSNAVSAVEDRCPSTDIKPCTCKTYFDGACIITCSLASQASVEKIADIPNLCDGHVHFVLVHTKIDGIPAKLWKVLLSSKTVDVTIKHAGIQGLIPPGSESIPKVYTPGEAVIKIDHSKVGQWDWAQFSNFYSEKELTLVVDDTPLSELGEDFKSIANGQVHKVTIDSTGLTNIEDNQFASFPDISSLSLQNNKLTSIFRSILPKPAKSLQFLHLNGNELTSLPGDLFSEMPALEVVYLRNNKLVALPEELFQSAPTSLQRVDLVNNPWNCNCQLMWILKNSKTFMNLGKCATPEELKDTKVSDLQNLLEC</sequence>
<organism evidence="5 6">
    <name type="scientific">Larinioides sclopetarius</name>
    <dbReference type="NCBI Taxonomy" id="280406"/>
    <lineage>
        <taxon>Eukaryota</taxon>
        <taxon>Metazoa</taxon>
        <taxon>Ecdysozoa</taxon>
        <taxon>Arthropoda</taxon>
        <taxon>Chelicerata</taxon>
        <taxon>Arachnida</taxon>
        <taxon>Araneae</taxon>
        <taxon>Araneomorphae</taxon>
        <taxon>Entelegynae</taxon>
        <taxon>Araneoidea</taxon>
        <taxon>Araneidae</taxon>
        <taxon>Larinioides</taxon>
    </lineage>
</organism>
<dbReference type="InterPro" id="IPR032675">
    <property type="entry name" value="LRR_dom_sf"/>
</dbReference>
<keyword evidence="2 4" id="KW-0732">Signal</keyword>
<dbReference type="InterPro" id="IPR001611">
    <property type="entry name" value="Leu-rich_rpt"/>
</dbReference>
<dbReference type="Gene3D" id="3.80.10.10">
    <property type="entry name" value="Ribonuclease Inhibitor"/>
    <property type="match status" value="1"/>
</dbReference>
<proteinExistence type="predicted"/>
<protein>
    <submittedName>
        <fullName evidence="5">Uncharacterized protein</fullName>
    </submittedName>
</protein>
<comment type="caution">
    <text evidence="5">The sequence shown here is derived from an EMBL/GenBank/DDBJ whole genome shotgun (WGS) entry which is preliminary data.</text>
</comment>
<evidence type="ECO:0000256" key="2">
    <source>
        <dbReference type="ARBA" id="ARBA00022729"/>
    </source>
</evidence>
<evidence type="ECO:0000313" key="5">
    <source>
        <dbReference type="EMBL" id="CAL1268056.1"/>
    </source>
</evidence>
<dbReference type="PANTHER" id="PTHR24369:SF210">
    <property type="entry name" value="CHAOPTIN-RELATED"/>
    <property type="match status" value="1"/>
</dbReference>
<keyword evidence="1" id="KW-0433">Leucine-rich repeat</keyword>
<feature type="signal peptide" evidence="4">
    <location>
        <begin position="1"/>
        <end position="19"/>
    </location>
</feature>
<keyword evidence="3" id="KW-0677">Repeat</keyword>
<dbReference type="Pfam" id="PF13855">
    <property type="entry name" value="LRR_8"/>
    <property type="match status" value="1"/>
</dbReference>
<reference evidence="5 6" key="1">
    <citation type="submission" date="2024-04" db="EMBL/GenBank/DDBJ databases">
        <authorList>
            <person name="Rising A."/>
            <person name="Reimegard J."/>
            <person name="Sonavane S."/>
            <person name="Akerstrom W."/>
            <person name="Nylinder S."/>
            <person name="Hedman E."/>
            <person name="Kallberg Y."/>
        </authorList>
    </citation>
    <scope>NUCLEOTIDE SEQUENCE [LARGE SCALE GENOMIC DNA]</scope>
</reference>
<keyword evidence="6" id="KW-1185">Reference proteome</keyword>
<evidence type="ECO:0000256" key="4">
    <source>
        <dbReference type="SAM" id="SignalP"/>
    </source>
</evidence>
<dbReference type="GO" id="GO:0005886">
    <property type="term" value="C:plasma membrane"/>
    <property type="evidence" value="ECO:0007669"/>
    <property type="project" value="TreeGrafter"/>
</dbReference>
<evidence type="ECO:0000256" key="3">
    <source>
        <dbReference type="ARBA" id="ARBA00022737"/>
    </source>
</evidence>
<name>A0AAV1ZAB6_9ARAC</name>
<gene>
    <name evidence="5" type="ORF">LARSCL_LOCUS3968</name>
</gene>
<dbReference type="PANTHER" id="PTHR24369">
    <property type="entry name" value="ANTIGEN BSP, PUTATIVE-RELATED"/>
    <property type="match status" value="1"/>
</dbReference>
<evidence type="ECO:0000313" key="6">
    <source>
        <dbReference type="Proteomes" id="UP001497382"/>
    </source>
</evidence>
<feature type="chain" id="PRO_5043763254" evidence="4">
    <location>
        <begin position="20"/>
        <end position="323"/>
    </location>
</feature>